<dbReference type="SMART" id="SM00261">
    <property type="entry name" value="FU"/>
    <property type="match status" value="14"/>
</dbReference>
<keyword evidence="2" id="KW-0732">Signal</keyword>
<feature type="repeat" description="TNFR-Cys" evidence="6">
    <location>
        <begin position="282"/>
        <end position="342"/>
    </location>
</feature>
<comment type="caution">
    <text evidence="11">The sequence shown here is derived from an EMBL/GenBank/DDBJ whole genome shotgun (WGS) entry which is preliminary data.</text>
</comment>
<feature type="repeat" description="CSPG" evidence="7">
    <location>
        <begin position="1515"/>
        <end position="1615"/>
    </location>
</feature>
<evidence type="ECO:0000256" key="7">
    <source>
        <dbReference type="PROSITE-ProRule" id="PRU01201"/>
    </source>
</evidence>
<dbReference type="Pfam" id="PF03160">
    <property type="entry name" value="Calx-beta"/>
    <property type="match status" value="3"/>
</dbReference>
<feature type="repeat" description="CSPG" evidence="7">
    <location>
        <begin position="2005"/>
        <end position="2097"/>
    </location>
</feature>
<feature type="repeat" description="CSPG" evidence="7">
    <location>
        <begin position="2117"/>
        <end position="2206"/>
    </location>
</feature>
<feature type="domain" description="VWFC" evidence="10">
    <location>
        <begin position="38"/>
        <end position="96"/>
    </location>
</feature>
<evidence type="ECO:0000256" key="4">
    <source>
        <dbReference type="ARBA" id="ARBA00022837"/>
    </source>
</evidence>
<dbReference type="PROSITE" id="PS01208">
    <property type="entry name" value="VWFC_1"/>
    <property type="match status" value="1"/>
</dbReference>
<dbReference type="SMART" id="SM00214">
    <property type="entry name" value="VWC"/>
    <property type="match status" value="2"/>
</dbReference>
<evidence type="ECO:0000256" key="6">
    <source>
        <dbReference type="PROSITE-ProRule" id="PRU00206"/>
    </source>
</evidence>
<dbReference type="SMART" id="SM00181">
    <property type="entry name" value="EGF"/>
    <property type="match status" value="9"/>
</dbReference>
<dbReference type="Pfam" id="PF00093">
    <property type="entry name" value="VWC"/>
    <property type="match status" value="1"/>
</dbReference>
<reference evidence="11 12" key="1">
    <citation type="submission" date="2024-04" db="EMBL/GenBank/DDBJ databases">
        <authorList>
            <person name="Rising A."/>
            <person name="Reimegard J."/>
            <person name="Sonavane S."/>
            <person name="Akerstrom W."/>
            <person name="Nylinder S."/>
            <person name="Hedman E."/>
            <person name="Kallberg Y."/>
        </authorList>
    </citation>
    <scope>NUCLEOTIDE SEQUENCE [LARGE SCALE GENOMIC DNA]</scope>
</reference>
<keyword evidence="8" id="KW-0812">Transmembrane</keyword>
<dbReference type="GO" id="GO:0007154">
    <property type="term" value="P:cell communication"/>
    <property type="evidence" value="ECO:0007669"/>
    <property type="project" value="InterPro"/>
</dbReference>
<dbReference type="PANTHER" id="PTHR45739">
    <property type="entry name" value="MATRIX PROTEIN, PUTATIVE-RELATED"/>
    <property type="match status" value="1"/>
</dbReference>
<keyword evidence="3" id="KW-0677">Repeat</keyword>
<evidence type="ECO:0000256" key="5">
    <source>
        <dbReference type="ARBA" id="ARBA00023180"/>
    </source>
</evidence>
<evidence type="ECO:0000256" key="3">
    <source>
        <dbReference type="ARBA" id="ARBA00022737"/>
    </source>
</evidence>
<evidence type="ECO:0000256" key="1">
    <source>
        <dbReference type="ARBA" id="ARBA00005529"/>
    </source>
</evidence>
<dbReference type="PROSITE" id="PS50050">
    <property type="entry name" value="TNFR_NGFR_2"/>
    <property type="match status" value="1"/>
</dbReference>
<dbReference type="EMBL" id="CAXIEN010000137">
    <property type="protein sequence ID" value="CAL1280862.1"/>
    <property type="molecule type" value="Genomic_DNA"/>
</dbReference>
<keyword evidence="8" id="KW-0472">Membrane</keyword>
<evidence type="ECO:0000256" key="8">
    <source>
        <dbReference type="SAM" id="Phobius"/>
    </source>
</evidence>
<evidence type="ECO:0000313" key="11">
    <source>
        <dbReference type="EMBL" id="CAL1280862.1"/>
    </source>
</evidence>
<dbReference type="InterPro" id="IPR038081">
    <property type="entry name" value="CalX-like_sf"/>
</dbReference>
<dbReference type="Pfam" id="PF14843">
    <property type="entry name" value="GF_recep_IV"/>
    <property type="match status" value="1"/>
</dbReference>
<sequence>MNSLSNLDNTKFKFTFKESLNFFSICYLICVMIVCCNGSCVFEGRNYMDGEIWNSSCNICHCYAKNVTCTKIACPVIDCSVSEIPAPQNNCCPQCDPLKRPCFDGPYRYSHSDIWQSQLDCILNQCQNGIIIPYIIQCPSIVCSKGKKLETLAGECCPRCVFDCSSNNKELIPTSSNSDCSDRGISITKDCISVPGPKEKLNVHQRDACTICINGKNELKCYSQKCPPCGSKAESFQNDSCCYCFQDTCADECLSCKDADKSFCLDCKNRSKVLHQGKCLTNCPDGYFNDENNECKSCSSSCKTCFGNMTSQCSSCKKGYYLQKGQCVKNCDSNFYASDGYCLECHESCLSCHGPNSNDCISCALSGQLLQNGTCVDECIGHFYIADGYCLECNESCARCLKDGTCQYCEDNFYLEEEYCVDECTGGYYKFLDAYCLSCHDECQGCFGPLPFQCTSCPFGQFLLENSCVWDCGQGYFGDLGAGICGKCHPDCRTCLGGPSKDKCLTCSKGYLLPYIGTHFGSCVDECPAGYYLTADGICATCHETCENCYGSNDTDCSSCKNPLFIKNGKCVPHCSNGFFQDHGVCYACHPSCATCYGFNVDECYTCPFGRTFKYGKCIPSCKEGEYMILEGACISCHESCSDCLLNSTEGESVQCLQCKNQQMSILYRECVVDCPPNFYLNSYQICQECHPTCATCERSGATSCVTCWNGNYLTHLGTCEAQCHQGYFPSKGVCQACIPDCHHCISASECLQCKGDLVLQFGECLPLCSDQHYVDGVSRQCTECSKECNTCRGPSASDCTSCLVGKFFQDGSCVSNCSDGFFKKGTICEPCDLKCKTCSSSSRCITCDFPLLLRDGECVDDCGTGQYADYEILTCKTCSPGCAFCLSPDECGLCRDGYHLQNLACMKICPDNYFEDPVSRICKRNFGAPSIIIDNNLRVQAGSSILITTSVLNASHIESEKLYIVVHNLPQNSQLQKMSDRAEEIGLKSGDNFTSKQLEDGWVFFKYFEGMPLQGNLVLQVSDGYVSSSDIVLPMQIVSKFPPLIGQLDYIVVSEESLFIINPSVVLIEDKDNIADVTLNIIQSPCSGKLVLMPGEKMISSVSYEKFSKGQLAFKSAKTNVVREDSFVIQAFDGFNSRVTDLNVIILPKNSSDLVIVRNKPFYLMPGEPSRLTNDILLSVGENLSSSDIMFTIKRSVNPSIGQFFKKTENLIGMQEIKGDKISFTQADIDNGVIYYNNYLNGTSKIKIKVGNKNTKSFLKFDFEVLSLEEELEKPLQANQYGMMVLQNHPAIISSDRLSTQVNGISPNDIVYMITKKLLKEEGFLENLDQPGIRLQSFTQNDIDTLKIVYHPPPYGGASEKQFMFQFVVIDARSGSQLSPVQNFTITLTPTKIDFTSPASSIDHRSIILVTQGQSVKLEHNWLTTEGHELSVDQLEVVLTNAPQHGVLVQMSGDNRVEIQEEDGFGFTSIIDDAYYEHDGSKNFHDSAVFSIMGGRHSTLNRVVFEISPNDRESPVILDSTTLMGSVTEGKSLSLQRYHLAFTDLISGDKDIVFTLLSMPKYGILEKEENGQYSLLKPNDRFTQFDINEKLIRYTANTGIGDDTVRDFLYFDVSDASGNVQSNQVLTMKVKPRVKNPPVLKVLSDVQVNEGGEAIIPSSILNVFDPDTPLFNLTVIIEKQPDYGFIENSRPIPGAENDLAGIPISAFPYIDLVEGYIKYMQVGHQGVEPEQDTVLIYITDGRLTSSQQLVNITIRPVNDETPHVFTDIVSVPVGGYSKLTNSTLYVVDADTNPEQLIITLDDPPKFGIIKKLKKSTIDFKHSHTLSKQESFSFQDVLDGFILYVHEDFRSFRNDSFAIIVSDGHHSLLETIHVIVVVTDREVPFLVRNLGLELTPGNSSLITNEILRASDSDSPDNLLTYSLTTAPTSGQLLLLQNGQFKTLSLDIPGLHRFTQEDIDRHYLKYQHNFTNPTGMHYFKFNVKDTANNTLIDQTFFITISEDIFPPIITRNSGLKVNEKGHGCITAEMLSAIDEHQKTLDLVFSIVLPPSFGYLEHKHKKVLPLNTFFMSDLKSGEVCYIHSSLASNPLDSFTFKVSDGRNSVLQTFYINISSVYDSLPIVKLSSLKVKEGEEKVISEFEIDISDKDTQDPNVIIKVLKPPQHGILKNANTSASQVFSLYDIKHGRISYLHDGSESINDSFTLIVSDGINKEYIFITKNLKNVTSKNPVVFPIKITQVDDEFPKLTKNEGIKELLLHDDKRLNVITKDILHVEDLDTDDRNIIYAITLQPRLGFLQLSSKQGEKISHFNQLDINVGNVQYVLKDDDLVSTKDHFIFSVEDTKPNKIFNNIFKIEWSRFSLNSSLYNVSEVDGFLEVPILRTGNKEKDSVVSCKALELNPSASRESGLVPIADEVLFSSNITTKLCIFKLHDDLEFSGKRQYKIILESLSSLLGSPHVAIVTLFDEEDEPVLSFAEKTFKVNETGEYFHFPVTRKGDLRHELSVMCTTENLTAQGSSSFGLETGSDFKSRPSDYKSYITFPAGASEIPCSVKIIDDNLYEEEENFQLTLSNAHPYGELQNDIIATVIINGPNDVPRVSLKKEHRDIIQGEKNITVTILREGVDVSKECVLFCGARLSTSTEENMLSLQEIKFKPFEKVADCQLPLKFNADSVSEDEKIIIFLNNPVGCILSEQNILSFPLKKEKPKPLVEFNIDQLIVNEDSGSVQIPIKRMKDIFQNSTVYCVTHDGTAQSREDFEERYRNRKSSVINFNSNQKEATCIVTIYDDDVYEGAESFTVELVSHGVDTETVIGSKKSLDIEIIDPEDATVIQLEKSEFVVPQHTFSNNISTSTTIPILRYGDASMVSKIRVSTIDGSASSGLDYYAKSKLITFSPGERRKNFEIEILYNKRRNWAVSFTVILGPDEVINANVGNISRSIVRIASVQSTESLILPAVPLVISLLHFDNVTKGMTENPISGYPLICITPCDPNYPDYAATGPLCKESGIIPSRLIYSWEIAMPLSEESISLFEAVTDSTLFTSAHHKVLDSIYFRPQERVRCVVQPIDSKNNLGIPLQSKMVKISSDIGFCHSTRRSPFVHLNLQSQPFVASLSYLNSSHPFHPNKLHIHIEIPHEDGLLPLISTYPLHNIQFLLTQSIYRQQHVCSNLQNISPDIKKNKSFLKSLKPSKDDIYLAFPYHGNKCENDTRILYQHLNLKSCKWSFDAWYSMAELVELCGGTVTSDFKARDTDQTYVTVLLPLYITYVFAAAPTGWTSLEHRTEMEFSFYYDTFLWKAGSHSDSSLNATVGMVRVGTNSAGHMFFEFKTVAKFYGCFVLSHHTLPGLKSSVSSPSNLDVQFDLELLWSEQTFDGPIQFWRSTSKYNIMDYSGYYNLHLIPCKVMVSEKTALYSGSKYLPCIAQPPEKFELPIVFQQTNRPPPVTYALETFFQIFNNENVFLLNPFENSPNFQYIEYKEAFSKGENVYGRVFWSPKQGLESAYQLNINEVIVCSGKNGFMPSYDPTGKVLGKGPQYGCLLPNKNLKYKFILLDKHDPDIVTKEIHGKAFNARFIEDVPKFTSLSDISGVDGFVFNIDPLYEISSSHQWFLQIIYFIRPMHNTRLPRSVEEFQASIARPSNGSNIRTIYLESLDARESSPITSPAMVHSQELHVYFGLHHLLYIISAFLIILGIIILRSKKSHFENILTFSKVTKNSYIFRTLFETPAAVQNSSCNEICEIKCKQKLKRKEVYKVKVYSPKNELCAIDSSSGTEV</sequence>
<protein>
    <recommendedName>
        <fullName evidence="13">Extracellular matrix protein FRAS1</fullName>
    </recommendedName>
</protein>
<dbReference type="InterPro" id="IPR039005">
    <property type="entry name" value="CSPG_rpt"/>
</dbReference>
<feature type="transmembrane region" description="Helical" evidence="8">
    <location>
        <begin position="3665"/>
        <end position="3688"/>
    </location>
</feature>
<gene>
    <name evidence="11" type="ORF">LARSCL_LOCUS11233</name>
</gene>
<name>A0AAV2AB17_9ARAC</name>
<dbReference type="CDD" id="cd00064">
    <property type="entry name" value="FU"/>
    <property type="match status" value="12"/>
</dbReference>
<dbReference type="Proteomes" id="UP001497382">
    <property type="component" value="Unassembled WGS sequence"/>
</dbReference>
<dbReference type="PANTHER" id="PTHR45739:SF1">
    <property type="entry name" value="EXTRACELLULAR MATRIX ORGANIZING PROTEIN FRAS1"/>
    <property type="match status" value="1"/>
</dbReference>
<dbReference type="Pfam" id="PF16184">
    <property type="entry name" value="Cadherin_3"/>
    <property type="match status" value="9"/>
</dbReference>
<dbReference type="InterPro" id="IPR001007">
    <property type="entry name" value="VWF_dom"/>
</dbReference>
<dbReference type="SUPFAM" id="SSF141072">
    <property type="entry name" value="CalX-like"/>
    <property type="match status" value="4"/>
</dbReference>
<feature type="repeat" description="CSPG" evidence="7">
    <location>
        <begin position="1761"/>
        <end position="1862"/>
    </location>
</feature>
<keyword evidence="12" id="KW-1185">Reference proteome</keyword>
<accession>A0AAV2AB17</accession>
<feature type="repeat" description="CSPG" evidence="7">
    <location>
        <begin position="1638"/>
        <end position="1740"/>
    </location>
</feature>
<dbReference type="InterPro" id="IPR009030">
    <property type="entry name" value="Growth_fac_rcpt_cys_sf"/>
</dbReference>
<evidence type="ECO:0000313" key="12">
    <source>
        <dbReference type="Proteomes" id="UP001497382"/>
    </source>
</evidence>
<feature type="repeat" description="CSPG" evidence="7">
    <location>
        <begin position="1883"/>
        <end position="1983"/>
    </location>
</feature>
<dbReference type="SUPFAM" id="SSF57603">
    <property type="entry name" value="FnI-like domain"/>
    <property type="match status" value="2"/>
</dbReference>
<evidence type="ECO:0000256" key="2">
    <source>
        <dbReference type="ARBA" id="ARBA00022729"/>
    </source>
</evidence>
<dbReference type="Gene3D" id="2.10.220.10">
    <property type="entry name" value="Hormone Receptor, Insulin-like Growth Factor Receptor 1, Chain A, domain 2"/>
    <property type="match status" value="9"/>
</dbReference>
<keyword evidence="8" id="KW-1133">Transmembrane helix</keyword>
<dbReference type="InterPro" id="IPR001368">
    <property type="entry name" value="TNFR/NGFR_Cys_rich_reg"/>
</dbReference>
<proteinExistence type="inferred from homology"/>
<keyword evidence="6" id="KW-1015">Disulfide bond</keyword>
<dbReference type="GO" id="GO:0016020">
    <property type="term" value="C:membrane"/>
    <property type="evidence" value="ECO:0007669"/>
    <property type="project" value="InterPro"/>
</dbReference>
<dbReference type="Gene3D" id="2.60.40.2030">
    <property type="match status" value="4"/>
</dbReference>
<feature type="transmembrane region" description="Helical" evidence="8">
    <location>
        <begin position="20"/>
        <end position="42"/>
    </location>
</feature>
<feature type="repeat" description="CSPG" evidence="7">
    <location>
        <begin position="2242"/>
        <end position="2339"/>
    </location>
</feature>
<keyword evidence="4" id="KW-0106">Calcium</keyword>
<feature type="disulfide bond" evidence="6">
    <location>
        <begin position="283"/>
        <end position="298"/>
    </location>
</feature>
<dbReference type="InterPro" id="IPR032778">
    <property type="entry name" value="GF_recep_IV"/>
</dbReference>
<dbReference type="InterPro" id="IPR000742">
    <property type="entry name" value="EGF"/>
</dbReference>
<evidence type="ECO:0008006" key="13">
    <source>
        <dbReference type="Google" id="ProtNLM"/>
    </source>
</evidence>
<dbReference type="GO" id="GO:0009653">
    <property type="term" value="P:anatomical structure morphogenesis"/>
    <property type="evidence" value="ECO:0007669"/>
    <property type="project" value="TreeGrafter"/>
</dbReference>
<dbReference type="InterPro" id="IPR051561">
    <property type="entry name" value="FRAS1_ECM"/>
</dbReference>
<dbReference type="InterPro" id="IPR003644">
    <property type="entry name" value="Calx_beta"/>
</dbReference>
<evidence type="ECO:0000259" key="10">
    <source>
        <dbReference type="PROSITE" id="PS50184"/>
    </source>
</evidence>
<dbReference type="PROSITE" id="PS51854">
    <property type="entry name" value="CSPG"/>
    <property type="match status" value="8"/>
</dbReference>
<comment type="caution">
    <text evidence="6">Lacks conserved residue(s) required for the propagation of feature annotation.</text>
</comment>
<feature type="domain" description="TNFR-Cys" evidence="9">
    <location>
        <begin position="282"/>
        <end position="342"/>
    </location>
</feature>
<keyword evidence="5" id="KW-0325">Glycoprotein</keyword>
<feature type="repeat" description="CSPG" evidence="7">
    <location>
        <begin position="1275"/>
        <end position="1371"/>
    </location>
</feature>
<dbReference type="PROSITE" id="PS50184">
    <property type="entry name" value="VWFC_2"/>
    <property type="match status" value="1"/>
</dbReference>
<dbReference type="InterPro" id="IPR006212">
    <property type="entry name" value="Furin_repeat"/>
</dbReference>
<evidence type="ECO:0000259" key="9">
    <source>
        <dbReference type="PROSITE" id="PS50050"/>
    </source>
</evidence>
<dbReference type="SMART" id="SM00237">
    <property type="entry name" value="Calx_beta"/>
    <property type="match status" value="3"/>
</dbReference>
<organism evidence="11 12">
    <name type="scientific">Larinioides sclopetarius</name>
    <dbReference type="NCBI Taxonomy" id="280406"/>
    <lineage>
        <taxon>Eukaryota</taxon>
        <taxon>Metazoa</taxon>
        <taxon>Ecdysozoa</taxon>
        <taxon>Arthropoda</taxon>
        <taxon>Chelicerata</taxon>
        <taxon>Arachnida</taxon>
        <taxon>Araneae</taxon>
        <taxon>Araneomorphae</taxon>
        <taxon>Entelegynae</taxon>
        <taxon>Araneoidea</taxon>
        <taxon>Araneidae</taxon>
        <taxon>Larinioides</taxon>
    </lineage>
</organism>
<dbReference type="SUPFAM" id="SSF57184">
    <property type="entry name" value="Growth factor receptor domain"/>
    <property type="match status" value="5"/>
</dbReference>
<comment type="similarity">
    <text evidence="1">Belongs to the FRAS1 family.</text>
</comment>